<dbReference type="NCBIfam" id="TIGR02862">
    <property type="entry name" value="spore_BofA"/>
    <property type="match status" value="1"/>
</dbReference>
<keyword evidence="1" id="KW-1133">Transmembrane helix</keyword>
<dbReference type="PATRIC" id="fig|1348973.3.peg.4378"/>
<organism evidence="2 3">
    <name type="scientific">Schinkia azotoformans MEV2011</name>
    <dbReference type="NCBI Taxonomy" id="1348973"/>
    <lineage>
        <taxon>Bacteria</taxon>
        <taxon>Bacillati</taxon>
        <taxon>Bacillota</taxon>
        <taxon>Bacilli</taxon>
        <taxon>Bacillales</taxon>
        <taxon>Bacillaceae</taxon>
        <taxon>Calidifontibacillus/Schinkia group</taxon>
        <taxon>Schinkia</taxon>
    </lineage>
</organism>
<dbReference type="Proteomes" id="UP000027936">
    <property type="component" value="Unassembled WGS sequence"/>
</dbReference>
<sequence>MKGEGMMDISIFEPTTIIVVLGGLMGLLLILGAPIKPIRLVGSGLVKIMIGALGLFIINSIGTLMDFHIPINFITACISGFLGIPGMAALIAIDQIIL</sequence>
<name>A0A072NEY8_SCHAZ</name>
<keyword evidence="1" id="KW-0812">Transmembrane</keyword>
<proteinExistence type="predicted"/>
<reference evidence="2 3" key="1">
    <citation type="submission" date="2014-04" db="EMBL/GenBank/DDBJ databases">
        <title>Draft genome sequence of Bacillus azotoformans MEV2011, a (co-) denitrifying strain unable to grow in the presence of oxygen.</title>
        <authorList>
            <person name="Nielsen M."/>
            <person name="Schreiber L."/>
            <person name="Finster K."/>
            <person name="Schramm A."/>
        </authorList>
    </citation>
    <scope>NUCLEOTIDE SEQUENCE [LARGE SCALE GENOMIC DNA]</scope>
    <source>
        <strain evidence="2 3">MEV2011</strain>
    </source>
</reference>
<dbReference type="AlphaFoldDB" id="A0A072NEY8"/>
<gene>
    <name evidence="2" type="ORF">M670_04509</name>
</gene>
<evidence type="ECO:0000313" key="2">
    <source>
        <dbReference type="EMBL" id="KEF36274.1"/>
    </source>
</evidence>
<evidence type="ECO:0000256" key="1">
    <source>
        <dbReference type="SAM" id="Phobius"/>
    </source>
</evidence>
<dbReference type="EMBL" id="JJRY01000030">
    <property type="protein sequence ID" value="KEF36274.1"/>
    <property type="molecule type" value="Genomic_DNA"/>
</dbReference>
<feature type="transmembrane region" description="Helical" evidence="1">
    <location>
        <begin position="71"/>
        <end position="93"/>
    </location>
</feature>
<evidence type="ECO:0000313" key="3">
    <source>
        <dbReference type="Proteomes" id="UP000027936"/>
    </source>
</evidence>
<protein>
    <submittedName>
        <fullName evidence="2">Pro-sigmaK processing inhibitor BofA</fullName>
    </submittedName>
</protein>
<dbReference type="InterPro" id="IPR010001">
    <property type="entry name" value="BofA"/>
</dbReference>
<feature type="transmembrane region" description="Helical" evidence="1">
    <location>
        <begin position="45"/>
        <end position="65"/>
    </location>
</feature>
<dbReference type="Pfam" id="PF07441">
    <property type="entry name" value="BofA"/>
    <property type="match status" value="1"/>
</dbReference>
<feature type="transmembrane region" description="Helical" evidence="1">
    <location>
        <begin position="15"/>
        <end position="33"/>
    </location>
</feature>
<keyword evidence="1" id="KW-0472">Membrane</keyword>
<comment type="caution">
    <text evidence="2">The sequence shown here is derived from an EMBL/GenBank/DDBJ whole genome shotgun (WGS) entry which is preliminary data.</text>
</comment>
<accession>A0A072NEY8</accession>